<dbReference type="Gene3D" id="3.90.550.10">
    <property type="entry name" value="Spore Coat Polysaccharide Biosynthesis Protein SpsA, Chain A"/>
    <property type="match status" value="1"/>
</dbReference>
<dbReference type="GO" id="GO:0005829">
    <property type="term" value="C:cytosol"/>
    <property type="evidence" value="ECO:0007669"/>
    <property type="project" value="TreeGrafter"/>
</dbReference>
<keyword evidence="4" id="KW-1185">Reference proteome</keyword>
<dbReference type="NCBIfam" id="NF001183">
    <property type="entry name" value="PRK00155.1-3"/>
    <property type="match status" value="1"/>
</dbReference>
<evidence type="ECO:0000313" key="3">
    <source>
        <dbReference type="EMBL" id="MBC5998590.1"/>
    </source>
</evidence>
<keyword evidence="2 3" id="KW-0548">Nucleotidyltransferase</keyword>
<accession>A0A923N9E1</accession>
<dbReference type="PANTHER" id="PTHR43015:SF1">
    <property type="entry name" value="D-RIBITOL-5-PHOSPHATE CYTIDYLYLTRANSFERASE"/>
    <property type="match status" value="1"/>
</dbReference>
<reference evidence="3" key="1">
    <citation type="submission" date="2020-08" db="EMBL/GenBank/DDBJ databases">
        <authorList>
            <person name="Liu C."/>
            <person name="Sun Q."/>
        </authorList>
    </citation>
    <scope>NUCLEOTIDE SEQUENCE</scope>
    <source>
        <strain evidence="3">BX16</strain>
    </source>
</reference>
<gene>
    <name evidence="3" type="ORF">H8876_00950</name>
</gene>
<dbReference type="Pfam" id="PF01128">
    <property type="entry name" value="IspD"/>
    <property type="match status" value="1"/>
</dbReference>
<name>A0A923N9E1_9FIRM</name>
<protein>
    <submittedName>
        <fullName evidence="3">2-C-methyl-D-erythritol 4-phosphate cytidylyltransferase</fullName>
    </submittedName>
</protein>
<proteinExistence type="predicted"/>
<dbReference type="CDD" id="cd02516">
    <property type="entry name" value="CDP-ME_synthetase"/>
    <property type="match status" value="1"/>
</dbReference>
<dbReference type="RefSeq" id="WP_177264658.1">
    <property type="nucleotide sequence ID" value="NZ_JACRWC010000017.1"/>
</dbReference>
<dbReference type="PANTHER" id="PTHR43015">
    <property type="entry name" value="D-RIBITOL-5-PHOSPHATE CYTIDYLYLTRANSFERASE"/>
    <property type="match status" value="1"/>
</dbReference>
<dbReference type="Proteomes" id="UP000644115">
    <property type="component" value="Unassembled WGS sequence"/>
</dbReference>
<dbReference type="InterPro" id="IPR029044">
    <property type="entry name" value="Nucleotide-diphossugar_trans"/>
</dbReference>
<dbReference type="InterPro" id="IPR034683">
    <property type="entry name" value="IspD/TarI"/>
</dbReference>
<dbReference type="SUPFAM" id="SSF53448">
    <property type="entry name" value="Nucleotide-diphospho-sugar transferases"/>
    <property type="match status" value="1"/>
</dbReference>
<organism evidence="3 4">
    <name type="scientific">Lentihominibacter faecis</name>
    <dbReference type="NCBI Taxonomy" id="2764712"/>
    <lineage>
        <taxon>Bacteria</taxon>
        <taxon>Bacillati</taxon>
        <taxon>Bacillota</taxon>
        <taxon>Clostridia</taxon>
        <taxon>Peptostreptococcales</taxon>
        <taxon>Anaerovoracaceae</taxon>
        <taxon>Lentihominibacter</taxon>
    </lineage>
</organism>
<dbReference type="GO" id="GO:0050518">
    <property type="term" value="F:2-C-methyl-D-erythritol 4-phosphate cytidylyltransferase activity"/>
    <property type="evidence" value="ECO:0007669"/>
    <property type="project" value="UniProtKB-ARBA"/>
</dbReference>
<dbReference type="AlphaFoldDB" id="A0A923N9E1"/>
<dbReference type="InterPro" id="IPR018294">
    <property type="entry name" value="ISPD_synthase_CS"/>
</dbReference>
<evidence type="ECO:0000256" key="1">
    <source>
        <dbReference type="ARBA" id="ARBA00022679"/>
    </source>
</evidence>
<evidence type="ECO:0000313" key="4">
    <source>
        <dbReference type="Proteomes" id="UP000644115"/>
    </source>
</evidence>
<dbReference type="PROSITE" id="PS01295">
    <property type="entry name" value="ISPD"/>
    <property type="match status" value="1"/>
</dbReference>
<comment type="caution">
    <text evidence="3">The sequence shown here is derived from an EMBL/GenBank/DDBJ whole genome shotgun (WGS) entry which is preliminary data.</text>
</comment>
<evidence type="ECO:0000256" key="2">
    <source>
        <dbReference type="ARBA" id="ARBA00022695"/>
    </source>
</evidence>
<dbReference type="EMBL" id="JACRWC010000017">
    <property type="protein sequence ID" value="MBC5998590.1"/>
    <property type="molecule type" value="Genomic_DNA"/>
</dbReference>
<dbReference type="GO" id="GO:0008299">
    <property type="term" value="P:isoprenoid biosynthetic process"/>
    <property type="evidence" value="ECO:0007669"/>
    <property type="project" value="InterPro"/>
</dbReference>
<dbReference type="FunFam" id="3.90.550.10:FF:000003">
    <property type="entry name" value="2-C-methyl-D-erythritol 4-phosphate cytidylyltransferase"/>
    <property type="match status" value="1"/>
</dbReference>
<sequence>MKNIAIIFAGGSGARMGSGLPKQFIEVNGKPIIIHTLEIFEEHPAVDAIYVACKEDCISRLQKLVKRFLISKVKDIVPGGATGQDSILNGLRAACEGEGRDNIVMIHDGVRPCITAEVIDANLRSVREYGSAVTCTKFFETPIISHSGNVVEESPDRSSFYTAQAPQSFWLGDVLQAHDQVRKNNPNYEGIIDTCTLMRSVGKEVHLVEGNRGNIKVTTPEDLYVFRAMLEYKETQQALGLAPGEIAQNLKK</sequence>
<keyword evidence="1" id="KW-0808">Transferase</keyword>